<dbReference type="InterPro" id="IPR011006">
    <property type="entry name" value="CheY-like_superfamily"/>
</dbReference>
<reference evidence="3 4" key="1">
    <citation type="submission" date="2023-08" db="EMBL/GenBank/DDBJ databases">
        <title>Comparative genomics and taxonomic characterization of three novel marine species of genus Marivirga.</title>
        <authorList>
            <person name="Muhammad N."/>
            <person name="Kim S.-G."/>
        </authorList>
    </citation>
    <scope>NUCLEOTIDE SEQUENCE [LARGE SCALE GENOMIC DNA]</scope>
    <source>
        <strain evidence="3 4">BDSF4-3</strain>
    </source>
</reference>
<evidence type="ECO:0000256" key="1">
    <source>
        <dbReference type="PROSITE-ProRule" id="PRU00169"/>
    </source>
</evidence>
<feature type="modified residue" description="4-aspartylphosphate" evidence="1">
    <location>
        <position position="59"/>
    </location>
</feature>
<dbReference type="Proteomes" id="UP001230496">
    <property type="component" value="Chromosome"/>
</dbReference>
<organism evidence="3 4">
    <name type="scientific">Marivirga salinarum</name>
    <dbReference type="NCBI Taxonomy" id="3059078"/>
    <lineage>
        <taxon>Bacteria</taxon>
        <taxon>Pseudomonadati</taxon>
        <taxon>Bacteroidota</taxon>
        <taxon>Cytophagia</taxon>
        <taxon>Cytophagales</taxon>
        <taxon>Marivirgaceae</taxon>
        <taxon>Marivirga</taxon>
    </lineage>
</organism>
<dbReference type="SUPFAM" id="SSF52172">
    <property type="entry name" value="CheY-like"/>
    <property type="match status" value="1"/>
</dbReference>
<evidence type="ECO:0000259" key="2">
    <source>
        <dbReference type="PROSITE" id="PS50110"/>
    </source>
</evidence>
<dbReference type="GO" id="GO:0000160">
    <property type="term" value="P:phosphorelay signal transduction system"/>
    <property type="evidence" value="ECO:0007669"/>
    <property type="project" value="InterPro"/>
</dbReference>
<dbReference type="Pfam" id="PF00072">
    <property type="entry name" value="Response_reg"/>
    <property type="match status" value="1"/>
</dbReference>
<dbReference type="InterPro" id="IPR052048">
    <property type="entry name" value="ST_Response_Regulator"/>
</dbReference>
<keyword evidence="1" id="KW-0597">Phosphoprotein</keyword>
<sequence length="128" mass="14941">MEKELFIIDDDSIYRMIVSSMLEDILPELQITECDNGEIGLAKLKEVENSNKEIIVLLDINMPILNGWEFLEEIKNQNYYKLSTLKIYLVSSSTDESDISKSKQFNYLSGFYHKPLEIDDLRKILELN</sequence>
<evidence type="ECO:0000313" key="3">
    <source>
        <dbReference type="EMBL" id="WKK76692.2"/>
    </source>
</evidence>
<proteinExistence type="predicted"/>
<dbReference type="PANTHER" id="PTHR43228">
    <property type="entry name" value="TWO-COMPONENT RESPONSE REGULATOR"/>
    <property type="match status" value="1"/>
</dbReference>
<feature type="domain" description="Response regulatory" evidence="2">
    <location>
        <begin position="4"/>
        <end position="128"/>
    </location>
</feature>
<dbReference type="KEGG" id="msaa:QYS49_05255"/>
<name>A0AA49GE25_9BACT</name>
<dbReference type="SMART" id="SM00448">
    <property type="entry name" value="REC"/>
    <property type="match status" value="1"/>
</dbReference>
<evidence type="ECO:0000313" key="4">
    <source>
        <dbReference type="Proteomes" id="UP001230496"/>
    </source>
</evidence>
<protein>
    <submittedName>
        <fullName evidence="3">Response regulator</fullName>
    </submittedName>
</protein>
<dbReference type="PROSITE" id="PS50110">
    <property type="entry name" value="RESPONSE_REGULATORY"/>
    <property type="match status" value="1"/>
</dbReference>
<dbReference type="AlphaFoldDB" id="A0AA49GE25"/>
<gene>
    <name evidence="3" type="ORF">QYS49_05255</name>
</gene>
<dbReference type="InterPro" id="IPR001789">
    <property type="entry name" value="Sig_transdc_resp-reg_receiver"/>
</dbReference>
<dbReference type="EMBL" id="CP129971">
    <property type="protein sequence ID" value="WKK76692.2"/>
    <property type="molecule type" value="Genomic_DNA"/>
</dbReference>
<keyword evidence="4" id="KW-1185">Reference proteome</keyword>
<dbReference type="RefSeq" id="WP_308350212.1">
    <property type="nucleotide sequence ID" value="NZ_CP129971.1"/>
</dbReference>
<accession>A0AA49GE25</accession>
<dbReference type="Gene3D" id="3.40.50.2300">
    <property type="match status" value="1"/>
</dbReference>
<dbReference type="PANTHER" id="PTHR43228:SF1">
    <property type="entry name" value="TWO-COMPONENT RESPONSE REGULATOR ARR22"/>
    <property type="match status" value="1"/>
</dbReference>